<comment type="caution">
    <text evidence="7">The sequence shown here is derived from an EMBL/GenBank/DDBJ whole genome shotgun (WGS) entry which is preliminary data.</text>
</comment>
<dbReference type="Pfam" id="PF03275">
    <property type="entry name" value="GLF"/>
    <property type="match status" value="1"/>
</dbReference>
<protein>
    <submittedName>
        <fullName evidence="7">UDP-galactopyranose mutase</fullName>
    </submittedName>
</protein>
<gene>
    <name evidence="7" type="ORF">BE15_20820</name>
</gene>
<dbReference type="PANTHER" id="PTHR21197">
    <property type="entry name" value="UDP-GALACTOPYRANOSE MUTASE"/>
    <property type="match status" value="1"/>
</dbReference>
<comment type="similarity">
    <text evidence="2">Belongs to the UDP-galactopyranose/dTDP-fucopyranose mutase family.</text>
</comment>
<evidence type="ECO:0000256" key="3">
    <source>
        <dbReference type="ARBA" id="ARBA00022630"/>
    </source>
</evidence>
<evidence type="ECO:0000313" key="7">
    <source>
        <dbReference type="EMBL" id="KYF67482.1"/>
    </source>
</evidence>
<name>A0A150QHZ7_SORCE</name>
<dbReference type="Gene3D" id="3.40.50.720">
    <property type="entry name" value="NAD(P)-binding Rossmann-like Domain"/>
    <property type="match status" value="3"/>
</dbReference>
<dbReference type="AlphaFoldDB" id="A0A150QHZ7"/>
<dbReference type="NCBIfam" id="TIGR00031">
    <property type="entry name" value="UDP-GALP_mutase"/>
    <property type="match status" value="1"/>
</dbReference>
<dbReference type="GO" id="GO:0050660">
    <property type="term" value="F:flavin adenine dinucleotide binding"/>
    <property type="evidence" value="ECO:0007669"/>
    <property type="project" value="TreeGrafter"/>
</dbReference>
<evidence type="ECO:0000256" key="1">
    <source>
        <dbReference type="ARBA" id="ARBA00001974"/>
    </source>
</evidence>
<reference evidence="7 8" key="1">
    <citation type="submission" date="2014-02" db="EMBL/GenBank/DDBJ databases">
        <title>The small core and large imbalanced accessory genome model reveals a collaborative survival strategy of Sorangium cellulosum strains in nature.</title>
        <authorList>
            <person name="Han K."/>
            <person name="Peng R."/>
            <person name="Blom J."/>
            <person name="Li Y.-Z."/>
        </authorList>
    </citation>
    <scope>NUCLEOTIDE SEQUENCE [LARGE SCALE GENOMIC DNA]</scope>
    <source>
        <strain evidence="7 8">So0008-312</strain>
    </source>
</reference>
<evidence type="ECO:0000256" key="4">
    <source>
        <dbReference type="ARBA" id="ARBA00022827"/>
    </source>
</evidence>
<dbReference type="InterPro" id="IPR004379">
    <property type="entry name" value="UDP-GALP_mutase"/>
</dbReference>
<evidence type="ECO:0000256" key="5">
    <source>
        <dbReference type="ARBA" id="ARBA00023235"/>
    </source>
</evidence>
<dbReference type="PANTHER" id="PTHR21197:SF0">
    <property type="entry name" value="UDP-GALACTOPYRANOSE MUTASE"/>
    <property type="match status" value="1"/>
</dbReference>
<dbReference type="GO" id="GO:0008767">
    <property type="term" value="F:UDP-galactopyranose mutase activity"/>
    <property type="evidence" value="ECO:0007669"/>
    <property type="project" value="InterPro"/>
</dbReference>
<dbReference type="SUPFAM" id="SSF54373">
    <property type="entry name" value="FAD-linked reductases, C-terminal domain"/>
    <property type="match status" value="1"/>
</dbReference>
<dbReference type="RefSeq" id="WP_061609823.1">
    <property type="nucleotide sequence ID" value="NZ_JEMA01000646.1"/>
</dbReference>
<sequence>MFDYLIVGAGFAGCVLAERLARGAGKKILLCDVRMHIGGNAYDHHDAAGILVHRYGPHIFHTNSREVFDYLSQFTEWRPYQHRVRAWVDGQLLPIPINLDTINGLYGLSLNALEVEAFLASRAERRESIRTSEDVIVSKVGRELYEKFFRSYTRKQWGLDPSELDASVTARVPVRTNRDDRYFSDAYQAMPLHGFTRMFERMVDHPGIKILLNTDYREVCHAIPHREVIYTGPIDAYFDYRFGKLPYRSLDFKFETKDQEVYQAAPVINYPNEYSYTRVTEFKHLTGQSHPRTTIVYEFPKGDGDPYYPVPRPENAALYRKYEELARSTSGVHFAGRLGTYRYYNMDQVVAQALTLYTKLTGAPGWRSLAEAA</sequence>
<proteinExistence type="inferred from homology"/>
<evidence type="ECO:0000256" key="2">
    <source>
        <dbReference type="ARBA" id="ARBA00009321"/>
    </source>
</evidence>
<dbReference type="EMBL" id="JEMA01000646">
    <property type="protein sequence ID" value="KYF67482.1"/>
    <property type="molecule type" value="Genomic_DNA"/>
</dbReference>
<organism evidence="7 8">
    <name type="scientific">Sorangium cellulosum</name>
    <name type="common">Polyangium cellulosum</name>
    <dbReference type="NCBI Taxonomy" id="56"/>
    <lineage>
        <taxon>Bacteria</taxon>
        <taxon>Pseudomonadati</taxon>
        <taxon>Myxococcota</taxon>
        <taxon>Polyangia</taxon>
        <taxon>Polyangiales</taxon>
        <taxon>Polyangiaceae</taxon>
        <taxon>Sorangium</taxon>
    </lineage>
</organism>
<dbReference type="FunFam" id="3.40.50.720:FF:000397">
    <property type="entry name" value="UDP-galactopyranose mutase"/>
    <property type="match status" value="1"/>
</dbReference>
<dbReference type="InterPro" id="IPR015899">
    <property type="entry name" value="UDP-GalPyranose_mutase_C"/>
</dbReference>
<keyword evidence="4" id="KW-0274">FAD</keyword>
<feature type="domain" description="UDP-galactopyranose mutase C-terminal" evidence="6">
    <location>
        <begin position="147"/>
        <end position="343"/>
    </location>
</feature>
<dbReference type="SUPFAM" id="SSF51971">
    <property type="entry name" value="Nucleotide-binding domain"/>
    <property type="match status" value="1"/>
</dbReference>
<evidence type="ECO:0000259" key="6">
    <source>
        <dbReference type="Pfam" id="PF03275"/>
    </source>
</evidence>
<dbReference type="Pfam" id="PF13450">
    <property type="entry name" value="NAD_binding_8"/>
    <property type="match status" value="1"/>
</dbReference>
<dbReference type="GO" id="GO:0005829">
    <property type="term" value="C:cytosol"/>
    <property type="evidence" value="ECO:0007669"/>
    <property type="project" value="TreeGrafter"/>
</dbReference>
<evidence type="ECO:0000313" key="8">
    <source>
        <dbReference type="Proteomes" id="UP000075260"/>
    </source>
</evidence>
<keyword evidence="5" id="KW-0413">Isomerase</keyword>
<comment type="cofactor">
    <cofactor evidence="1">
        <name>FAD</name>
        <dbReference type="ChEBI" id="CHEBI:57692"/>
    </cofactor>
</comment>
<accession>A0A150QHZ7</accession>
<keyword evidence="3" id="KW-0285">Flavoprotein</keyword>
<dbReference type="Proteomes" id="UP000075260">
    <property type="component" value="Unassembled WGS sequence"/>
</dbReference>
<dbReference type="OrthoDB" id="9769600at2"/>